<evidence type="ECO:0000313" key="3">
    <source>
        <dbReference type="EMBL" id="MBS2100205.1"/>
    </source>
</evidence>
<dbReference type="RefSeq" id="WP_212217610.1">
    <property type="nucleotide sequence ID" value="NZ_JAGUCO010000019.1"/>
</dbReference>
<comment type="caution">
    <text evidence="3">The sequence shown here is derived from an EMBL/GenBank/DDBJ whole genome shotgun (WGS) entry which is preliminary data.</text>
</comment>
<feature type="coiled-coil region" evidence="1">
    <location>
        <begin position="119"/>
        <end position="146"/>
    </location>
</feature>
<organism evidence="3 4">
    <name type="scientific">Carboxylicivirga linearis</name>
    <dbReference type="NCBI Taxonomy" id="1628157"/>
    <lineage>
        <taxon>Bacteria</taxon>
        <taxon>Pseudomonadati</taxon>
        <taxon>Bacteroidota</taxon>
        <taxon>Bacteroidia</taxon>
        <taxon>Marinilabiliales</taxon>
        <taxon>Marinilabiliaceae</taxon>
        <taxon>Carboxylicivirga</taxon>
    </lineage>
</organism>
<evidence type="ECO:0000256" key="1">
    <source>
        <dbReference type="SAM" id="Coils"/>
    </source>
</evidence>
<sequence>MNHNHFHRLLIAVLLLGLMSSSYAQLSNDSLDLVFSSSEINKLSKGDKQINKGIALYPQINTLLSTYQGSQSSTPRTHLDDDKIQSSLRSCRPYYTGVFLKTNVYLKRLQRLKKELQFTNDIDKLLAQTEQEVKKSKKEMRQSRNSRHLQDAMMHSANAINIHRQIQTSLYTDILELLNRTPEEEVEETLPPVETVEVIPTDTVPAIEEIVEEKPEEVIVPVVEVTEPVKQPEVYFSIQIIADKAPVVETRLKQVYNGSRSIIMNEGDGWYRYSVGKFNSYDQANSIMKSEGIKGFVVAYSNGKRITTAQAKTILNSK</sequence>
<evidence type="ECO:0000313" key="4">
    <source>
        <dbReference type="Proteomes" id="UP000708576"/>
    </source>
</evidence>
<name>A0ABS5JZH7_9BACT</name>
<gene>
    <name evidence="3" type="ORF">KEM10_18105</name>
</gene>
<keyword evidence="1" id="KW-0175">Coiled coil</keyword>
<keyword evidence="4" id="KW-1185">Reference proteome</keyword>
<protein>
    <submittedName>
        <fullName evidence="3">SPOR domain-containing protein</fullName>
    </submittedName>
</protein>
<dbReference type="EMBL" id="JAGUCO010000019">
    <property type="protein sequence ID" value="MBS2100205.1"/>
    <property type="molecule type" value="Genomic_DNA"/>
</dbReference>
<reference evidence="3 4" key="1">
    <citation type="journal article" date="2015" name="Int. J. Syst. Evol. Microbiol.">
        <title>Carboxylicivirga linearis sp. nov., isolated from a sea cucumber culture pond.</title>
        <authorList>
            <person name="Wang F.Q."/>
            <person name="Zhou Y.X."/>
            <person name="Lin X.Z."/>
            <person name="Chen G.J."/>
            <person name="Du Z.J."/>
        </authorList>
    </citation>
    <scope>NUCLEOTIDE SEQUENCE [LARGE SCALE GENOMIC DNA]</scope>
    <source>
        <strain evidence="3 4">FB218</strain>
    </source>
</reference>
<accession>A0ABS5JZH7</accession>
<evidence type="ECO:0000256" key="2">
    <source>
        <dbReference type="SAM" id="SignalP"/>
    </source>
</evidence>
<dbReference type="Proteomes" id="UP000708576">
    <property type="component" value="Unassembled WGS sequence"/>
</dbReference>
<proteinExistence type="predicted"/>
<feature type="signal peptide" evidence="2">
    <location>
        <begin position="1"/>
        <end position="24"/>
    </location>
</feature>
<keyword evidence="2" id="KW-0732">Signal</keyword>
<feature type="chain" id="PRO_5045914111" evidence="2">
    <location>
        <begin position="25"/>
        <end position="318"/>
    </location>
</feature>